<dbReference type="EMBL" id="CP088156">
    <property type="protein sequence ID" value="UFZ04031.1"/>
    <property type="molecule type" value="Genomic_DNA"/>
</dbReference>
<gene>
    <name evidence="2" type="ORF">LQG66_33370</name>
</gene>
<feature type="region of interest" description="Disordered" evidence="1">
    <location>
        <begin position="170"/>
        <end position="190"/>
    </location>
</feature>
<evidence type="ECO:0000313" key="3">
    <source>
        <dbReference type="Proteomes" id="UP001431010"/>
    </source>
</evidence>
<dbReference type="InterPro" id="IPR001646">
    <property type="entry name" value="5peptide_repeat"/>
</dbReference>
<dbReference type="Proteomes" id="UP001431010">
    <property type="component" value="Chromosome"/>
</dbReference>
<evidence type="ECO:0000256" key="1">
    <source>
        <dbReference type="SAM" id="MobiDB-lite"/>
    </source>
</evidence>
<name>A0ABY3RB49_9BRAD</name>
<reference evidence="2" key="1">
    <citation type="journal article" date="2024" name="Antonie Van Leeuwenhoek">
        <title>Bradyrhizobium ontarionense sp. nov., a novel bacterial symbiont isolated from Aeschynomene indica (Indian jointvetch), harbours photosynthesis, nitrogen fixation and nitrous oxide (N2O) reductase genes.</title>
        <authorList>
            <person name="Bromfield E.S.P."/>
            <person name="Cloutier S."/>
        </authorList>
    </citation>
    <scope>NUCLEOTIDE SEQUENCE</scope>
    <source>
        <strain evidence="2">A19</strain>
    </source>
</reference>
<sequence length="190" mass="20829">MPAHLLFQLPDGRLIRRPQTFREVAEQARNAEEALLAALNATILPSIGMPGFEPVDIRPSKSDRALIGSLIHRLRGQRTGPHVLSLKLFAGLSLSGEALYFQDLYGMDAQGADFSDASLVASVLEFGDFSGCDFRRANVAGIRVDNAQMTGADFTEAVLRDVDVKRLRDAGAIVPNSPEQKRESKRRPKK</sequence>
<dbReference type="Pfam" id="PF00805">
    <property type="entry name" value="Pentapeptide"/>
    <property type="match status" value="1"/>
</dbReference>
<dbReference type="RefSeq" id="WP_231320043.1">
    <property type="nucleotide sequence ID" value="NZ_CP088156.1"/>
</dbReference>
<dbReference type="SUPFAM" id="SSF141571">
    <property type="entry name" value="Pentapeptide repeat-like"/>
    <property type="match status" value="1"/>
</dbReference>
<dbReference type="Gene3D" id="2.160.20.80">
    <property type="entry name" value="E3 ubiquitin-protein ligase SopA"/>
    <property type="match status" value="1"/>
</dbReference>
<evidence type="ECO:0000313" key="2">
    <source>
        <dbReference type="EMBL" id="UFZ04031.1"/>
    </source>
</evidence>
<organism evidence="2 3">
    <name type="scientific">Bradyrhizobium ontarionense</name>
    <dbReference type="NCBI Taxonomy" id="2898149"/>
    <lineage>
        <taxon>Bacteria</taxon>
        <taxon>Pseudomonadati</taxon>
        <taxon>Pseudomonadota</taxon>
        <taxon>Alphaproteobacteria</taxon>
        <taxon>Hyphomicrobiales</taxon>
        <taxon>Nitrobacteraceae</taxon>
        <taxon>Bradyrhizobium</taxon>
    </lineage>
</organism>
<protein>
    <submittedName>
        <fullName evidence="2">Pentapeptide repeat-containing protein</fullName>
    </submittedName>
</protein>
<proteinExistence type="predicted"/>
<keyword evidence="3" id="KW-1185">Reference proteome</keyword>
<accession>A0ABY3RB49</accession>